<dbReference type="EMBL" id="FWFQ01000023">
    <property type="protein sequence ID" value="SLN56206.1"/>
    <property type="molecule type" value="Genomic_DNA"/>
</dbReference>
<evidence type="ECO:0000256" key="1">
    <source>
        <dbReference type="SAM" id="SignalP"/>
    </source>
</evidence>
<keyword evidence="3" id="KW-1185">Reference proteome</keyword>
<dbReference type="PROSITE" id="PS51257">
    <property type="entry name" value="PROKAR_LIPOPROTEIN"/>
    <property type="match status" value="1"/>
</dbReference>
<dbReference type="OrthoDB" id="7874626at2"/>
<name>A0A1Y5TAW3_9RHOB</name>
<dbReference type="RefSeq" id="WP_139838679.1">
    <property type="nucleotide sequence ID" value="NZ_FWFQ01000023.1"/>
</dbReference>
<feature type="signal peptide" evidence="1">
    <location>
        <begin position="1"/>
        <end position="23"/>
    </location>
</feature>
<protein>
    <submittedName>
        <fullName evidence="2">Uncharacterized protein</fullName>
    </submittedName>
</protein>
<keyword evidence="1" id="KW-0732">Signal</keyword>
<feature type="chain" id="PRO_5013255269" evidence="1">
    <location>
        <begin position="24"/>
        <end position="102"/>
    </location>
</feature>
<gene>
    <name evidence="2" type="ORF">PSA7680_02931</name>
</gene>
<dbReference type="AlphaFoldDB" id="A0A1Y5TAW3"/>
<evidence type="ECO:0000313" key="3">
    <source>
        <dbReference type="Proteomes" id="UP000193409"/>
    </source>
</evidence>
<accession>A0A1Y5TAW3</accession>
<reference evidence="2 3" key="1">
    <citation type="submission" date="2017-03" db="EMBL/GenBank/DDBJ databases">
        <authorList>
            <person name="Afonso C.L."/>
            <person name="Miller P.J."/>
            <person name="Scott M.A."/>
            <person name="Spackman E."/>
            <person name="Goraichik I."/>
            <person name="Dimitrov K.M."/>
            <person name="Suarez D.L."/>
            <person name="Swayne D.E."/>
        </authorList>
    </citation>
    <scope>NUCLEOTIDE SEQUENCE [LARGE SCALE GENOMIC DNA]</scope>
    <source>
        <strain evidence="2 3">CECT 7680</strain>
    </source>
</reference>
<dbReference type="Proteomes" id="UP000193409">
    <property type="component" value="Unassembled WGS sequence"/>
</dbReference>
<proteinExistence type="predicted"/>
<evidence type="ECO:0000313" key="2">
    <source>
        <dbReference type="EMBL" id="SLN56206.1"/>
    </source>
</evidence>
<sequence length="102" mass="10695">MTKPLQFALALTAALACAPAVSAQARQGPPKPAFDRIAADLGLSESAVSACFPKMERGGGQRPERPDLSAVESCLKRANPALGSDEIRAALERNKPEGAPRR</sequence>
<organism evidence="2 3">
    <name type="scientific">Pseudoruegeria aquimaris</name>
    <dbReference type="NCBI Taxonomy" id="393663"/>
    <lineage>
        <taxon>Bacteria</taxon>
        <taxon>Pseudomonadati</taxon>
        <taxon>Pseudomonadota</taxon>
        <taxon>Alphaproteobacteria</taxon>
        <taxon>Rhodobacterales</taxon>
        <taxon>Roseobacteraceae</taxon>
        <taxon>Pseudoruegeria</taxon>
    </lineage>
</organism>